<accession>A0AAW9DRI6</accession>
<sequence length="134" mass="14522">MPALFSDQWVSLYGDAWNSDPELSGALAKIGFNSTIAYGFQGEDNPRCYIKVEGGSVTESGAYSGQPLSWDLRASPADWDKWMSKGLGMMSLGIAYTTGKLKFKVGDYTAMVKNPAMAGPFIKSFSAMGRVPRD</sequence>
<evidence type="ECO:0000313" key="2">
    <source>
        <dbReference type="Proteomes" id="UP001279553"/>
    </source>
</evidence>
<evidence type="ECO:0000313" key="1">
    <source>
        <dbReference type="EMBL" id="MDX5931615.1"/>
    </source>
</evidence>
<dbReference type="AlphaFoldDB" id="A0AAW9DRI6"/>
<comment type="caution">
    <text evidence="1">The sequence shown here is derived from an EMBL/GenBank/DDBJ whole genome shotgun (WGS) entry which is preliminary data.</text>
</comment>
<keyword evidence="2" id="KW-1185">Reference proteome</keyword>
<dbReference type="Proteomes" id="UP001279553">
    <property type="component" value="Unassembled WGS sequence"/>
</dbReference>
<dbReference type="EMBL" id="JAWXYB010000018">
    <property type="protein sequence ID" value="MDX5931615.1"/>
    <property type="molecule type" value="Genomic_DNA"/>
</dbReference>
<dbReference type="SUPFAM" id="SSF55718">
    <property type="entry name" value="SCP-like"/>
    <property type="match status" value="1"/>
</dbReference>
<dbReference type="InterPro" id="IPR036527">
    <property type="entry name" value="SCP2_sterol-bd_dom_sf"/>
</dbReference>
<dbReference type="RefSeq" id="WP_319614517.1">
    <property type="nucleotide sequence ID" value="NZ_JAWXYB010000018.1"/>
</dbReference>
<name>A0AAW9DRI6_ACIAO</name>
<dbReference type="Gene3D" id="3.30.1050.10">
    <property type="entry name" value="SCP2 sterol-binding domain"/>
    <property type="match status" value="1"/>
</dbReference>
<organism evidence="1 2">
    <name type="scientific">Acidiphilium acidophilum</name>
    <name type="common">Thiobacillus acidophilus</name>
    <dbReference type="NCBI Taxonomy" id="76588"/>
    <lineage>
        <taxon>Bacteria</taxon>
        <taxon>Pseudomonadati</taxon>
        <taxon>Pseudomonadota</taxon>
        <taxon>Alphaproteobacteria</taxon>
        <taxon>Acetobacterales</taxon>
        <taxon>Acidocellaceae</taxon>
        <taxon>Acidiphilium</taxon>
    </lineage>
</organism>
<reference evidence="1 2" key="1">
    <citation type="submission" date="2023-11" db="EMBL/GenBank/DDBJ databases">
        <title>MicrobeMod: A computational toolkit for identifying prokaryotic methylation and restriction-modification with nanopore sequencing.</title>
        <authorList>
            <person name="Crits-Christoph A."/>
            <person name="Kang S.C."/>
            <person name="Lee H."/>
            <person name="Ostrov N."/>
        </authorList>
    </citation>
    <scope>NUCLEOTIDE SEQUENCE [LARGE SCALE GENOMIC DNA]</scope>
    <source>
        <strain evidence="1 2">DSMZ 700</strain>
    </source>
</reference>
<gene>
    <name evidence="1" type="ORF">SIL87_12645</name>
</gene>
<protein>
    <recommendedName>
        <fullName evidence="3">SCP2 domain-containing protein</fullName>
    </recommendedName>
</protein>
<evidence type="ECO:0008006" key="3">
    <source>
        <dbReference type="Google" id="ProtNLM"/>
    </source>
</evidence>
<proteinExistence type="predicted"/>